<comment type="caution">
    <text evidence="2">The sequence shown here is derived from an EMBL/GenBank/DDBJ whole genome shotgun (WGS) entry which is preliminary data.</text>
</comment>
<evidence type="ECO:0000313" key="3">
    <source>
        <dbReference type="Proteomes" id="UP000494256"/>
    </source>
</evidence>
<dbReference type="OrthoDB" id="5590282at2759"/>
<dbReference type="Proteomes" id="UP000494256">
    <property type="component" value="Unassembled WGS sequence"/>
</dbReference>
<proteinExistence type="predicted"/>
<dbReference type="AlphaFoldDB" id="A0A8S0Z8B8"/>
<name>A0A8S0Z8B8_ARCPL</name>
<feature type="region of interest" description="Disordered" evidence="1">
    <location>
        <begin position="1"/>
        <end position="50"/>
    </location>
</feature>
<protein>
    <submittedName>
        <fullName evidence="2">Uncharacterized protein</fullName>
    </submittedName>
</protein>
<evidence type="ECO:0000256" key="1">
    <source>
        <dbReference type="SAM" id="MobiDB-lite"/>
    </source>
</evidence>
<gene>
    <name evidence="2" type="ORF">APLA_LOCUS3699</name>
</gene>
<organism evidence="2 3">
    <name type="scientific">Arctia plantaginis</name>
    <name type="common">Wood tiger moth</name>
    <name type="synonym">Phalaena plantaginis</name>
    <dbReference type="NCBI Taxonomy" id="874455"/>
    <lineage>
        <taxon>Eukaryota</taxon>
        <taxon>Metazoa</taxon>
        <taxon>Ecdysozoa</taxon>
        <taxon>Arthropoda</taxon>
        <taxon>Hexapoda</taxon>
        <taxon>Insecta</taxon>
        <taxon>Pterygota</taxon>
        <taxon>Neoptera</taxon>
        <taxon>Endopterygota</taxon>
        <taxon>Lepidoptera</taxon>
        <taxon>Glossata</taxon>
        <taxon>Ditrysia</taxon>
        <taxon>Noctuoidea</taxon>
        <taxon>Erebidae</taxon>
        <taxon>Arctiinae</taxon>
        <taxon>Arctia</taxon>
    </lineage>
</organism>
<sequence length="97" mass="11422">MIHKSGHISISKQRGVARCPPRKHFTLRGPTRAPPRALHQNDDGNPILPTSGTEARFYKLRDLCQYCTRIRRTHRELQFFGYIRAHPLAWRRNSKLY</sequence>
<accession>A0A8S0Z8B8</accession>
<dbReference type="EMBL" id="CADEBD010000284">
    <property type="protein sequence ID" value="CAB3228889.1"/>
    <property type="molecule type" value="Genomic_DNA"/>
</dbReference>
<reference evidence="2 3" key="1">
    <citation type="submission" date="2020-04" db="EMBL/GenBank/DDBJ databases">
        <authorList>
            <person name="Wallbank WR R."/>
            <person name="Pardo Diaz C."/>
            <person name="Kozak K."/>
            <person name="Martin S."/>
            <person name="Jiggins C."/>
            <person name="Moest M."/>
            <person name="Warren A I."/>
            <person name="Byers J.R.P. K."/>
            <person name="Montejo-Kovacevich G."/>
            <person name="Yen C E."/>
        </authorList>
    </citation>
    <scope>NUCLEOTIDE SEQUENCE [LARGE SCALE GENOMIC DNA]</scope>
</reference>
<evidence type="ECO:0000313" key="2">
    <source>
        <dbReference type="EMBL" id="CAB3228889.1"/>
    </source>
</evidence>